<evidence type="ECO:0000313" key="4">
    <source>
        <dbReference type="RefSeq" id="XP_019632855.1"/>
    </source>
</evidence>
<feature type="chain" id="PRO_5027625033" evidence="1">
    <location>
        <begin position="30"/>
        <end position="175"/>
    </location>
</feature>
<gene>
    <name evidence="4" type="primary">LOC109476362</name>
</gene>
<feature type="domain" description="CULT" evidence="2">
    <location>
        <begin position="38"/>
        <end position="161"/>
    </location>
</feature>
<keyword evidence="3" id="KW-1185">Reference proteome</keyword>
<name>A0A6P4YTV9_BRABE</name>
<evidence type="ECO:0000313" key="3">
    <source>
        <dbReference type="Proteomes" id="UP000515135"/>
    </source>
</evidence>
<evidence type="ECO:0000259" key="2">
    <source>
        <dbReference type="PROSITE" id="PS51788"/>
    </source>
</evidence>
<dbReference type="GeneID" id="109476362"/>
<reference evidence="4" key="1">
    <citation type="submission" date="2025-08" db="UniProtKB">
        <authorList>
            <consortium name="RefSeq"/>
        </authorList>
    </citation>
    <scope>IDENTIFICATION</scope>
    <source>
        <tissue evidence="4">Gonad</tissue>
    </source>
</reference>
<dbReference type="OrthoDB" id="5778218at2759"/>
<dbReference type="FunFam" id="2.170.150.20:FF:000013">
    <property type="entry name" value="protein cereblon homolog"/>
    <property type="match status" value="1"/>
</dbReference>
<protein>
    <submittedName>
        <fullName evidence="4">Protein cereblon homolog</fullName>
    </submittedName>
</protein>
<dbReference type="KEGG" id="bbel:109476362"/>
<dbReference type="RefSeq" id="XP_019632855.1">
    <property type="nucleotide sequence ID" value="XM_019777296.1"/>
</dbReference>
<dbReference type="CDD" id="cd15777">
    <property type="entry name" value="CRBN_C_like"/>
    <property type="match status" value="1"/>
</dbReference>
<feature type="signal peptide" evidence="1">
    <location>
        <begin position="1"/>
        <end position="29"/>
    </location>
</feature>
<organism evidence="3 4">
    <name type="scientific">Branchiostoma belcheri</name>
    <name type="common">Amphioxus</name>
    <dbReference type="NCBI Taxonomy" id="7741"/>
    <lineage>
        <taxon>Eukaryota</taxon>
        <taxon>Metazoa</taxon>
        <taxon>Chordata</taxon>
        <taxon>Cephalochordata</taxon>
        <taxon>Leptocardii</taxon>
        <taxon>Amphioxiformes</taxon>
        <taxon>Branchiostomatidae</taxon>
        <taxon>Branchiostoma</taxon>
    </lineage>
</organism>
<accession>A0A6P4YTV9</accession>
<keyword evidence="1" id="KW-0732">Signal</keyword>
<dbReference type="Gene3D" id="2.170.150.20">
    <property type="entry name" value="Peptide methionine sulfoxide reductase"/>
    <property type="match status" value="1"/>
</dbReference>
<dbReference type="InterPro" id="IPR034750">
    <property type="entry name" value="CULT"/>
</dbReference>
<evidence type="ECO:0000256" key="1">
    <source>
        <dbReference type="SAM" id="SignalP"/>
    </source>
</evidence>
<dbReference type="Proteomes" id="UP000515135">
    <property type="component" value="Unplaced"/>
</dbReference>
<dbReference type="AlphaFoldDB" id="A0A6P4YTV9"/>
<dbReference type="PROSITE" id="PS51788">
    <property type="entry name" value="CULT"/>
    <property type="match status" value="1"/>
</dbReference>
<proteinExistence type="predicted"/>
<sequence>MADDKSGRNVLLAACLLFLYILDVRICFCEENANDEFEEYLLCRQCGLEIARASDLNKRPSKAAHRQRNDTIAGVDGVLIQLFKNPQETYFEVITAETANVQQHGQPYRQDTWWPGFSWRISICPRCGFHLGWYYEPFSQTAETEEQTFVGLILDNLLYQKYADNLLVVPKSYRS</sequence>